<dbReference type="Gene3D" id="3.30.450.40">
    <property type="match status" value="1"/>
</dbReference>
<evidence type="ECO:0000256" key="4">
    <source>
        <dbReference type="ARBA" id="ARBA00022679"/>
    </source>
</evidence>
<comment type="catalytic activity">
    <reaction evidence="1">
        <text>ATP + protein L-histidine = ADP + protein N-phospho-L-histidine.</text>
        <dbReference type="EC" id="2.7.13.3"/>
    </reaction>
</comment>
<evidence type="ECO:0000256" key="7">
    <source>
        <dbReference type="ARBA" id="ARBA00022840"/>
    </source>
</evidence>
<dbReference type="SMART" id="SM00387">
    <property type="entry name" value="HATPase_c"/>
    <property type="match status" value="1"/>
</dbReference>
<dbReference type="PANTHER" id="PTHR43065:SF10">
    <property type="entry name" value="PEROXIDE STRESS-ACTIVATED HISTIDINE KINASE MAK3"/>
    <property type="match status" value="1"/>
</dbReference>
<keyword evidence="7" id="KW-0067">ATP-binding</keyword>
<dbReference type="InterPro" id="IPR036890">
    <property type="entry name" value="HATPase_C_sf"/>
</dbReference>
<evidence type="ECO:0000256" key="3">
    <source>
        <dbReference type="ARBA" id="ARBA00022553"/>
    </source>
</evidence>
<keyword evidence="4" id="KW-0808">Transferase</keyword>
<evidence type="ECO:0000259" key="10">
    <source>
        <dbReference type="PROSITE" id="PS50109"/>
    </source>
</evidence>
<keyword evidence="9" id="KW-0472">Membrane</keyword>
<feature type="domain" description="Histidine kinase" evidence="10">
    <location>
        <begin position="473"/>
        <end position="675"/>
    </location>
</feature>
<feature type="transmembrane region" description="Helical" evidence="9">
    <location>
        <begin position="90"/>
        <end position="113"/>
    </location>
</feature>
<dbReference type="InterPro" id="IPR014265">
    <property type="entry name" value="XrtA/PrsK"/>
</dbReference>
<keyword evidence="5" id="KW-0547">Nucleotide-binding</keyword>
<dbReference type="Proteomes" id="UP000575241">
    <property type="component" value="Unassembled WGS sequence"/>
</dbReference>
<feature type="transmembrane region" description="Helical" evidence="9">
    <location>
        <begin position="6"/>
        <end position="24"/>
    </location>
</feature>
<evidence type="ECO:0000313" key="12">
    <source>
        <dbReference type="Proteomes" id="UP000575241"/>
    </source>
</evidence>
<evidence type="ECO:0000313" key="11">
    <source>
        <dbReference type="EMBL" id="MBB4837442.1"/>
    </source>
</evidence>
<evidence type="ECO:0000256" key="1">
    <source>
        <dbReference type="ARBA" id="ARBA00000085"/>
    </source>
</evidence>
<feature type="transmembrane region" description="Helical" evidence="9">
    <location>
        <begin position="161"/>
        <end position="183"/>
    </location>
</feature>
<keyword evidence="12" id="KW-1185">Reference proteome</keyword>
<organism evidence="11 12">
    <name type="scientific">Sphingomonas kyeonggiensis</name>
    <dbReference type="NCBI Taxonomy" id="1268553"/>
    <lineage>
        <taxon>Bacteria</taxon>
        <taxon>Pseudomonadati</taxon>
        <taxon>Pseudomonadota</taxon>
        <taxon>Alphaproteobacteria</taxon>
        <taxon>Sphingomonadales</taxon>
        <taxon>Sphingomonadaceae</taxon>
        <taxon>Sphingomonas</taxon>
    </lineage>
</organism>
<dbReference type="InterPro" id="IPR003594">
    <property type="entry name" value="HATPase_dom"/>
</dbReference>
<sequence>MAALLLWLHALAALLFGALALWAWRADLAGLPRRPLAIALAATALWALAIAGIGAADVASWFAETLRNLAWLGFMLVLHRRDAQSRPPIALGTVYGVVALVQVAALILTLIVYTNPEPELAVPVANAALLMRMLVAVAALVLVQALWSALSPGAGGPLRTLVVALAAIWCTEFALYTVAYVAAEWRIEPLVLRGLAYLAVALAIGTALQRKGEWKIEVSRAVTYQSLSLVAIGAYFALLALATSAIATIGGANARVLQTAFVLGSTAAILTLVANSWLRAWLKVKLAKHLFRHRYDYRTEWMRFTETLGNPQGGAALDERIVKAIADLTESPAGVLLVPDAGGLGVGASWNWDRATLPIAGDTALAEHLRLTGRIVELDAIRRNEDHLDAAAVPQWMLDLPEAWAIVPLPHLTELAGAILLARPTLDRALDWEDFDLLKVAGRQVASYLAEARAQDALAEAQRFDEFNRRFAFILHDIKNLVSQLTLTARNAERHADNPEFRADMIATLQSSAERMNGLLARLSQHHRSRPEAPHAIEVVALVERVAAHRKGQHPVVTAGVRNAIAHADPASLEQLLAHLLQNAIDASPANEPVTLSVSADGERVAIDVVDQGCGMSPGFIRDKLFKPFVSSKEGGFGIGAFEARQLAHAMEGRIEVTSREGRGTRFRVILKAAHPADLGTRGDNWGRAA</sequence>
<dbReference type="GO" id="GO:0004673">
    <property type="term" value="F:protein histidine kinase activity"/>
    <property type="evidence" value="ECO:0007669"/>
    <property type="project" value="UniProtKB-EC"/>
</dbReference>
<proteinExistence type="predicted"/>
<dbReference type="GO" id="GO:0000160">
    <property type="term" value="P:phosphorelay signal transduction system"/>
    <property type="evidence" value="ECO:0007669"/>
    <property type="project" value="UniProtKB-KW"/>
</dbReference>
<dbReference type="InterPro" id="IPR029016">
    <property type="entry name" value="GAF-like_dom_sf"/>
</dbReference>
<dbReference type="Pfam" id="PF02518">
    <property type="entry name" value="HATPase_c"/>
    <property type="match status" value="1"/>
</dbReference>
<dbReference type="InterPro" id="IPR004358">
    <property type="entry name" value="Sig_transdc_His_kin-like_C"/>
</dbReference>
<feature type="transmembrane region" description="Helical" evidence="9">
    <location>
        <begin position="229"/>
        <end position="250"/>
    </location>
</feature>
<feature type="transmembrane region" description="Helical" evidence="9">
    <location>
        <begin position="189"/>
        <end position="208"/>
    </location>
</feature>
<dbReference type="Gene3D" id="3.30.565.10">
    <property type="entry name" value="Histidine kinase-like ATPase, C-terminal domain"/>
    <property type="match status" value="1"/>
</dbReference>
<dbReference type="AlphaFoldDB" id="A0A7W7JY05"/>
<evidence type="ECO:0000256" key="6">
    <source>
        <dbReference type="ARBA" id="ARBA00022777"/>
    </source>
</evidence>
<evidence type="ECO:0000256" key="9">
    <source>
        <dbReference type="SAM" id="Phobius"/>
    </source>
</evidence>
<dbReference type="InterPro" id="IPR005467">
    <property type="entry name" value="His_kinase_dom"/>
</dbReference>
<name>A0A7W7JY05_9SPHN</name>
<dbReference type="RefSeq" id="WP_184162012.1">
    <property type="nucleotide sequence ID" value="NZ_JACHLN010000001.1"/>
</dbReference>
<evidence type="ECO:0000256" key="8">
    <source>
        <dbReference type="ARBA" id="ARBA00023012"/>
    </source>
</evidence>
<dbReference type="GO" id="GO:0005524">
    <property type="term" value="F:ATP binding"/>
    <property type="evidence" value="ECO:0007669"/>
    <property type="project" value="UniProtKB-KW"/>
</dbReference>
<protein>
    <recommendedName>
        <fullName evidence="2">histidine kinase</fullName>
        <ecNumber evidence="2">2.7.13.3</ecNumber>
    </recommendedName>
</protein>
<evidence type="ECO:0000256" key="5">
    <source>
        <dbReference type="ARBA" id="ARBA00022741"/>
    </source>
</evidence>
<dbReference type="PROSITE" id="PS50109">
    <property type="entry name" value="HIS_KIN"/>
    <property type="match status" value="1"/>
</dbReference>
<keyword evidence="9" id="KW-0812">Transmembrane</keyword>
<dbReference type="PANTHER" id="PTHR43065">
    <property type="entry name" value="SENSOR HISTIDINE KINASE"/>
    <property type="match status" value="1"/>
</dbReference>
<reference evidence="11 12" key="1">
    <citation type="submission" date="2020-08" db="EMBL/GenBank/DDBJ databases">
        <title>Functional genomics of gut bacteria from endangered species of beetles.</title>
        <authorList>
            <person name="Carlos-Shanley C."/>
        </authorList>
    </citation>
    <scope>NUCLEOTIDE SEQUENCE [LARGE SCALE GENOMIC DNA]</scope>
    <source>
        <strain evidence="11 12">S00224</strain>
    </source>
</reference>
<accession>A0A7W7JY05</accession>
<keyword evidence="3" id="KW-0597">Phosphoprotein</keyword>
<comment type="caution">
    <text evidence="11">The sequence shown here is derived from an EMBL/GenBank/DDBJ whole genome shotgun (WGS) entry which is preliminary data.</text>
</comment>
<dbReference type="PRINTS" id="PR00344">
    <property type="entry name" value="BCTRLSENSOR"/>
</dbReference>
<keyword evidence="8" id="KW-0902">Two-component regulatory system</keyword>
<dbReference type="EC" id="2.7.13.3" evidence="2"/>
<dbReference type="NCBIfam" id="TIGR02916">
    <property type="entry name" value="PEP_his_kin"/>
    <property type="match status" value="1"/>
</dbReference>
<feature type="transmembrane region" description="Helical" evidence="9">
    <location>
        <begin position="256"/>
        <end position="278"/>
    </location>
</feature>
<dbReference type="SUPFAM" id="SSF55874">
    <property type="entry name" value="ATPase domain of HSP90 chaperone/DNA topoisomerase II/histidine kinase"/>
    <property type="match status" value="1"/>
</dbReference>
<gene>
    <name evidence="11" type="ORF">HNP52_000493</name>
</gene>
<feature type="transmembrane region" description="Helical" evidence="9">
    <location>
        <begin position="36"/>
        <end position="55"/>
    </location>
</feature>
<keyword evidence="9" id="KW-1133">Transmembrane helix</keyword>
<keyword evidence="6 11" id="KW-0418">Kinase</keyword>
<dbReference type="EMBL" id="JACHLN010000001">
    <property type="protein sequence ID" value="MBB4837442.1"/>
    <property type="molecule type" value="Genomic_DNA"/>
</dbReference>
<dbReference type="SUPFAM" id="SSF55781">
    <property type="entry name" value="GAF domain-like"/>
    <property type="match status" value="1"/>
</dbReference>
<feature type="transmembrane region" description="Helical" evidence="9">
    <location>
        <begin position="125"/>
        <end position="149"/>
    </location>
</feature>
<evidence type="ECO:0000256" key="2">
    <source>
        <dbReference type="ARBA" id="ARBA00012438"/>
    </source>
</evidence>